<keyword evidence="6 9" id="KW-0472">Membrane</keyword>
<dbReference type="FunFam" id="1.10.3080.10:FF:000030">
    <property type="entry name" value="Chloride channel protein"/>
    <property type="match status" value="1"/>
</dbReference>
<dbReference type="OrthoDB" id="44789at2759"/>
<evidence type="ECO:0000256" key="1">
    <source>
        <dbReference type="ARBA" id="ARBA00004141"/>
    </source>
</evidence>
<dbReference type="GO" id="GO:0005247">
    <property type="term" value="F:voltage-gated chloride channel activity"/>
    <property type="evidence" value="ECO:0007669"/>
    <property type="project" value="TreeGrafter"/>
</dbReference>
<feature type="transmembrane region" description="Helical" evidence="9">
    <location>
        <begin position="399"/>
        <end position="420"/>
    </location>
</feature>
<dbReference type="Pfam" id="PF00654">
    <property type="entry name" value="Voltage_CLC"/>
    <property type="match status" value="1"/>
</dbReference>
<keyword evidence="11" id="KW-1185">Reference proteome</keyword>
<evidence type="ECO:0000256" key="5">
    <source>
        <dbReference type="ARBA" id="ARBA00023065"/>
    </source>
</evidence>
<proteinExistence type="predicted"/>
<evidence type="ECO:0008006" key="12">
    <source>
        <dbReference type="Google" id="ProtNLM"/>
    </source>
</evidence>
<evidence type="ECO:0000256" key="9">
    <source>
        <dbReference type="SAM" id="Phobius"/>
    </source>
</evidence>
<dbReference type="SUPFAM" id="SSF54631">
    <property type="entry name" value="CBS-domain pair"/>
    <property type="match status" value="1"/>
</dbReference>
<name>A0A642V141_DIURU</name>
<dbReference type="CDD" id="cd03684">
    <property type="entry name" value="ClC_3_like"/>
    <property type="match status" value="1"/>
</dbReference>
<feature type="transmembrane region" description="Helical" evidence="9">
    <location>
        <begin position="649"/>
        <end position="669"/>
    </location>
</feature>
<dbReference type="GeneID" id="54778758"/>
<dbReference type="PRINTS" id="PR00762">
    <property type="entry name" value="CLCHANNEL"/>
</dbReference>
<evidence type="ECO:0000313" key="10">
    <source>
        <dbReference type="EMBL" id="KAA8908562.1"/>
    </source>
</evidence>
<gene>
    <name evidence="10" type="ORF">DIURU_000105</name>
</gene>
<dbReference type="PANTHER" id="PTHR45711:SF3">
    <property type="entry name" value="CLC CHANNEL"/>
    <property type="match status" value="1"/>
</dbReference>
<dbReference type="GO" id="GO:0005886">
    <property type="term" value="C:plasma membrane"/>
    <property type="evidence" value="ECO:0007669"/>
    <property type="project" value="TreeGrafter"/>
</dbReference>
<dbReference type="PANTHER" id="PTHR45711">
    <property type="entry name" value="CHLORIDE CHANNEL PROTEIN"/>
    <property type="match status" value="1"/>
</dbReference>
<evidence type="ECO:0000256" key="6">
    <source>
        <dbReference type="ARBA" id="ARBA00023136"/>
    </source>
</evidence>
<keyword evidence="3 9" id="KW-0812">Transmembrane</keyword>
<protein>
    <recommendedName>
        <fullName evidence="12">Chloride channel protein</fullName>
    </recommendedName>
</protein>
<dbReference type="GO" id="GO:0005769">
    <property type="term" value="C:early endosome"/>
    <property type="evidence" value="ECO:0007669"/>
    <property type="project" value="TreeGrafter"/>
</dbReference>
<dbReference type="SUPFAM" id="SSF81340">
    <property type="entry name" value="Clc chloride channel"/>
    <property type="match status" value="1"/>
</dbReference>
<evidence type="ECO:0000256" key="3">
    <source>
        <dbReference type="ARBA" id="ARBA00022692"/>
    </source>
</evidence>
<feature type="transmembrane region" description="Helical" evidence="9">
    <location>
        <begin position="307"/>
        <end position="327"/>
    </location>
</feature>
<dbReference type="InterPro" id="IPR046342">
    <property type="entry name" value="CBS_dom_sf"/>
</dbReference>
<comment type="subcellular location">
    <subcellularLocation>
        <location evidence="1">Membrane</location>
        <topology evidence="1">Multi-pass membrane protein</topology>
    </subcellularLocation>
</comment>
<feature type="region of interest" description="Disordered" evidence="8">
    <location>
        <begin position="1"/>
        <end position="74"/>
    </location>
</feature>
<dbReference type="VEuPathDB" id="FungiDB:DIURU_000105"/>
<keyword evidence="7" id="KW-0868">Chloride</keyword>
<dbReference type="Proteomes" id="UP000449547">
    <property type="component" value="Unassembled WGS sequence"/>
</dbReference>
<feature type="transmembrane region" description="Helical" evidence="9">
    <location>
        <begin position="534"/>
        <end position="554"/>
    </location>
</feature>
<accession>A0A642V141</accession>
<feature type="transmembrane region" description="Helical" evidence="9">
    <location>
        <begin position="440"/>
        <end position="462"/>
    </location>
</feature>
<dbReference type="InterPro" id="IPR014743">
    <property type="entry name" value="Cl-channel_core"/>
</dbReference>
<feature type="transmembrane region" description="Helical" evidence="9">
    <location>
        <begin position="618"/>
        <end position="643"/>
    </location>
</feature>
<dbReference type="Gene3D" id="1.10.3080.10">
    <property type="entry name" value="Clc chloride channel"/>
    <property type="match status" value="1"/>
</dbReference>
<dbReference type="RefSeq" id="XP_034015050.1">
    <property type="nucleotide sequence ID" value="XM_034153551.1"/>
</dbReference>
<evidence type="ECO:0000256" key="7">
    <source>
        <dbReference type="ARBA" id="ARBA00023214"/>
    </source>
</evidence>
<evidence type="ECO:0000313" key="11">
    <source>
        <dbReference type="Proteomes" id="UP000449547"/>
    </source>
</evidence>
<comment type="caution">
    <text evidence="10">The sequence shown here is derived from an EMBL/GenBank/DDBJ whole genome shotgun (WGS) entry which is preliminary data.</text>
</comment>
<dbReference type="AlphaFoldDB" id="A0A642V141"/>
<dbReference type="OMA" id="TDWVHDT"/>
<evidence type="ECO:0000256" key="8">
    <source>
        <dbReference type="SAM" id="MobiDB-lite"/>
    </source>
</evidence>
<evidence type="ECO:0000256" key="2">
    <source>
        <dbReference type="ARBA" id="ARBA00022448"/>
    </source>
</evidence>
<sequence length="937" mass="103768">MGGHRHKRESSGSNSVSSGLRSSPGDRRPLMSHTQAPTTPKLELPGANEPFGRYRSRSKLGTRSPMAARITPGGWQGEGSSLLSGGGDPDESFYSSYSAINTFIRGYYNDFTTIDGARAYILTNRFNYGVKKRVFLEDCPDDIRPMPWYYVVYYTCGKWVLIGIISLLFSLIAFSIDKIEILLVGAKYGYCNTNWFASQVTCCDVADQHDRYCPQWVSWSDAMHSKWMPVGVRFDYVVYVVLSILLAWIACEITLTTKIVGGSTLYPENGDSVAKGKQEPRVMYTACGSGVPEVKTILSGFVIRRFLGTYTLFTKAIGLVFAIASGMCLGKEGPYVHLATCVGNISSRLFPYIHNNDSMRKQILSAAASAGVALAFGSPLGGVLFILEEINHYLPSHQLFQIFVCAIVSTLFLKFLNPYGTGKTVLFELSYDSDWRPLELVNFVVIGVAGGLFGAAFIKFTFWWPTKFRQIKLIKNHPAFEVVCVAALTGLVTYWNPYTKQASSELVLDLATPCSGERDRSLCPGTETALQRELGSLVFAFVVKVVLTFVTFGLKVPCGVYVPSMVAGALFGRIFSMAIQGLHLRHNLLTTSNNEAVSALLLRYVCSPDRPECVDMGIYSMISAGAFMAGVTRMNITLVTILFELTSSYTYVLPIAVAISVANWAGGLIEPHSLYEKLLITNDYPFMTSENEAVDPYVTAGEIITDRDTVDVPQEVVTEVDMDQRIFRRLSVITSLATNADDKLYIDVSESPYVAASYLGSKLALLAEHHSFDGCLPLVRNGLCVGLIHYSELDFCLDQLREFAAEYHITDEIHCLVVDDNDRAYHKKRAIIAQQVGNNYAIVSRVVEGGDDARDYFTYGATAGDMDSPVAILMAKLTNLVPYIDHSPIFLNYDSEMSFANMIFDRLGNRVIVLLREGKYYGILHKKVLIDYCRRGA</sequence>
<reference evidence="10 11" key="1">
    <citation type="submission" date="2019-07" db="EMBL/GenBank/DDBJ databases">
        <title>Genome assembly of two rare yeast pathogens: Diutina rugosa and Trichomonascus ciferrii.</title>
        <authorList>
            <person name="Mixao V."/>
            <person name="Saus E."/>
            <person name="Hansen A."/>
            <person name="Lass-Flor C."/>
            <person name="Gabaldon T."/>
        </authorList>
    </citation>
    <scope>NUCLEOTIDE SEQUENCE [LARGE SCALE GENOMIC DNA]</scope>
    <source>
        <strain evidence="10 11">CBS 613</strain>
    </source>
</reference>
<dbReference type="EMBL" id="SWFT01000005">
    <property type="protein sequence ID" value="KAA8908562.1"/>
    <property type="molecule type" value="Genomic_DNA"/>
</dbReference>
<dbReference type="GO" id="GO:0005794">
    <property type="term" value="C:Golgi apparatus"/>
    <property type="evidence" value="ECO:0007669"/>
    <property type="project" value="TreeGrafter"/>
</dbReference>
<feature type="transmembrane region" description="Helical" evidence="9">
    <location>
        <begin position="560"/>
        <end position="579"/>
    </location>
</feature>
<organism evidence="10 11">
    <name type="scientific">Diutina rugosa</name>
    <name type="common">Yeast</name>
    <name type="synonym">Candida rugosa</name>
    <dbReference type="NCBI Taxonomy" id="5481"/>
    <lineage>
        <taxon>Eukaryota</taxon>
        <taxon>Fungi</taxon>
        <taxon>Dikarya</taxon>
        <taxon>Ascomycota</taxon>
        <taxon>Saccharomycotina</taxon>
        <taxon>Pichiomycetes</taxon>
        <taxon>Debaryomycetaceae</taxon>
        <taxon>Diutina</taxon>
    </lineage>
</organism>
<keyword evidence="5" id="KW-0406">Ion transport</keyword>
<feature type="transmembrane region" description="Helical" evidence="9">
    <location>
        <begin position="151"/>
        <end position="176"/>
    </location>
</feature>
<keyword evidence="4 9" id="KW-1133">Transmembrane helix</keyword>
<feature type="transmembrane region" description="Helical" evidence="9">
    <location>
        <begin position="363"/>
        <end position="387"/>
    </location>
</feature>
<keyword evidence="2" id="KW-0813">Transport</keyword>
<feature type="compositionally biased region" description="Low complexity" evidence="8">
    <location>
        <begin position="11"/>
        <end position="23"/>
    </location>
</feature>
<feature type="transmembrane region" description="Helical" evidence="9">
    <location>
        <begin position="236"/>
        <end position="255"/>
    </location>
</feature>
<evidence type="ECO:0000256" key="4">
    <source>
        <dbReference type="ARBA" id="ARBA00022989"/>
    </source>
</evidence>
<dbReference type="InterPro" id="IPR001807">
    <property type="entry name" value="ClC"/>
</dbReference>